<dbReference type="InterPro" id="IPR000792">
    <property type="entry name" value="Tscrpt_reg_LuxR_C"/>
</dbReference>
<organism evidence="6 7">
    <name type="scientific">Microcella frigidaquae</name>
    <dbReference type="NCBI Taxonomy" id="424758"/>
    <lineage>
        <taxon>Bacteria</taxon>
        <taxon>Bacillati</taxon>
        <taxon>Actinomycetota</taxon>
        <taxon>Actinomycetes</taxon>
        <taxon>Micrococcales</taxon>
        <taxon>Microbacteriaceae</taxon>
        <taxon>Microcella</taxon>
    </lineage>
</organism>
<feature type="region of interest" description="Disordered" evidence="4">
    <location>
        <begin position="800"/>
        <end position="826"/>
    </location>
</feature>
<evidence type="ECO:0000256" key="1">
    <source>
        <dbReference type="ARBA" id="ARBA00023015"/>
    </source>
</evidence>
<dbReference type="Gene3D" id="3.40.50.300">
    <property type="entry name" value="P-loop containing nucleotide triphosphate hydrolases"/>
    <property type="match status" value="1"/>
</dbReference>
<dbReference type="OrthoDB" id="3197423at2"/>
<dbReference type="InterPro" id="IPR016032">
    <property type="entry name" value="Sig_transdc_resp-reg_C-effctor"/>
</dbReference>
<dbReference type="RefSeq" id="WP_153983060.1">
    <property type="nucleotide sequence ID" value="NZ_BAAANZ010000020.1"/>
</dbReference>
<proteinExistence type="predicted"/>
<dbReference type="PANTHER" id="PTHR44688:SF16">
    <property type="entry name" value="DNA-BINDING TRANSCRIPTIONAL ACTIVATOR DEVR_DOSR"/>
    <property type="match status" value="1"/>
</dbReference>
<dbReference type="PROSITE" id="PS00622">
    <property type="entry name" value="HTH_LUXR_1"/>
    <property type="match status" value="1"/>
</dbReference>
<dbReference type="SUPFAM" id="SSF46894">
    <property type="entry name" value="C-terminal effector domain of the bipartite response regulators"/>
    <property type="match status" value="1"/>
</dbReference>
<dbReference type="Proteomes" id="UP000552883">
    <property type="component" value="Unassembled WGS sequence"/>
</dbReference>
<comment type="caution">
    <text evidence="6">The sequence shown here is derived from an EMBL/GenBank/DDBJ whole genome shotgun (WGS) entry which is preliminary data.</text>
</comment>
<dbReference type="PANTHER" id="PTHR44688">
    <property type="entry name" value="DNA-BINDING TRANSCRIPTIONAL ACTIVATOR DEVR_DOSR"/>
    <property type="match status" value="1"/>
</dbReference>
<dbReference type="Gene3D" id="1.10.10.10">
    <property type="entry name" value="Winged helix-like DNA-binding domain superfamily/Winged helix DNA-binding domain"/>
    <property type="match status" value="1"/>
</dbReference>
<feature type="domain" description="HTH luxR-type" evidence="5">
    <location>
        <begin position="821"/>
        <end position="886"/>
    </location>
</feature>
<sequence length="889" mass="93689">MTPPPPAAPTGLPGAWPMVGRDGMLAQTRAALAVDGLALVVLSGEAGVGKTRLATEAAERLESEGWRINRVMASASLSDVPLAALIPLMGATRQDITRIGTDTATLMGFARDLAAERGREGPLLVVVDDAPQLDTLSIAVLSQLAAAGAIALLATVRDGEPLPDPLVALWTSDRALRIALQPLSVDDLDALLPAVLGGTVAHQTTVALHGASGGNPLFVRELVANALRTGALTEQHGTWLLTGVPGGSRALDELIAARLGELDPAAREVMERLAVCQTIPVAHIVEPALRAALDRLEQAQLVTVRPEVHRYVAAIAHPQYAAAMRQAVPTLRRIDLLLDHVSRAEGSNDREADAVRIATWRLDAGAPGDAGLLTDAARLALLADDFDLVARLAEAAERSGGTDPELLLLHADALIKLGRVDAALGILERARALDDVSPVDAHRTARILTMTSTALITVNGRFEEALALLDGTAERLPAAARRLRQARARILVGLERPREALDELALIPDGGTAAEKAELAVNSVVPLLALGRTDEALRATERVLASGQLDEATVPGRVAALMRAVVLAQACRLEEARSAAADALADAIVLDDALRTRQAEFTLAAIHMSMGRLETAARWAKDALAGARSRGPAGYEPLARALLARIRAQQGQRAEAQAVLACIPARMIDDDSLVLLAWAWVEAVDGRAAGARSRLIERTRQRIASGDLDFASVLALDLARLGDARTAAELLEQMSAEASAPVIALRARTARAMADDDADALARAGDDWERHGYLLHAAECLALAAEAARRAGRARDAAQLTGRARGLAERTEGASTTPLAVGEQVEPLTPREREIATLAAHGLASNEIAARLFLSPRTVSNHLQSAYTKLGVRRRTELAAALGLTEQSA</sequence>
<accession>A0A840X9U8</accession>
<dbReference type="GO" id="GO:0006355">
    <property type="term" value="P:regulation of DNA-templated transcription"/>
    <property type="evidence" value="ECO:0007669"/>
    <property type="project" value="InterPro"/>
</dbReference>
<evidence type="ECO:0000256" key="3">
    <source>
        <dbReference type="ARBA" id="ARBA00023163"/>
    </source>
</evidence>
<dbReference type="PRINTS" id="PR00038">
    <property type="entry name" value="HTHLUXR"/>
</dbReference>
<evidence type="ECO:0000313" key="6">
    <source>
        <dbReference type="EMBL" id="MBB5617855.1"/>
    </source>
</evidence>
<evidence type="ECO:0000259" key="5">
    <source>
        <dbReference type="PROSITE" id="PS50043"/>
    </source>
</evidence>
<dbReference type="Pfam" id="PF13191">
    <property type="entry name" value="AAA_16"/>
    <property type="match status" value="1"/>
</dbReference>
<keyword evidence="7" id="KW-1185">Reference proteome</keyword>
<dbReference type="InterPro" id="IPR027417">
    <property type="entry name" value="P-loop_NTPase"/>
</dbReference>
<dbReference type="Gene3D" id="1.25.40.10">
    <property type="entry name" value="Tetratricopeptide repeat domain"/>
    <property type="match status" value="2"/>
</dbReference>
<dbReference type="GO" id="GO:0003677">
    <property type="term" value="F:DNA binding"/>
    <property type="evidence" value="ECO:0007669"/>
    <property type="project" value="UniProtKB-KW"/>
</dbReference>
<dbReference type="SMART" id="SM00421">
    <property type="entry name" value="HTH_LUXR"/>
    <property type="match status" value="1"/>
</dbReference>
<keyword evidence="1" id="KW-0805">Transcription regulation</keyword>
<gene>
    <name evidence="6" type="ORF">BJ959_001351</name>
</gene>
<protein>
    <submittedName>
        <fullName evidence="6">DNA-binding NarL/FixJ family response regulator</fullName>
    </submittedName>
</protein>
<dbReference type="CDD" id="cd06170">
    <property type="entry name" value="LuxR_C_like"/>
    <property type="match status" value="1"/>
</dbReference>
<keyword evidence="3" id="KW-0804">Transcription</keyword>
<dbReference type="AlphaFoldDB" id="A0A840X9U8"/>
<dbReference type="SUPFAM" id="SSF52540">
    <property type="entry name" value="P-loop containing nucleoside triphosphate hydrolases"/>
    <property type="match status" value="1"/>
</dbReference>
<evidence type="ECO:0000313" key="7">
    <source>
        <dbReference type="Proteomes" id="UP000552883"/>
    </source>
</evidence>
<dbReference type="InterPro" id="IPR011990">
    <property type="entry name" value="TPR-like_helical_dom_sf"/>
</dbReference>
<dbReference type="SUPFAM" id="SSF48452">
    <property type="entry name" value="TPR-like"/>
    <property type="match status" value="2"/>
</dbReference>
<dbReference type="InterPro" id="IPR036388">
    <property type="entry name" value="WH-like_DNA-bd_sf"/>
</dbReference>
<name>A0A840X9U8_9MICO</name>
<evidence type="ECO:0000256" key="2">
    <source>
        <dbReference type="ARBA" id="ARBA00023125"/>
    </source>
</evidence>
<dbReference type="InterPro" id="IPR041664">
    <property type="entry name" value="AAA_16"/>
</dbReference>
<reference evidence="6 7" key="1">
    <citation type="submission" date="2020-08" db="EMBL/GenBank/DDBJ databases">
        <title>Sequencing the genomes of 1000 actinobacteria strains.</title>
        <authorList>
            <person name="Klenk H.-P."/>
        </authorList>
    </citation>
    <scope>NUCLEOTIDE SEQUENCE [LARGE SCALE GENOMIC DNA]</scope>
    <source>
        <strain evidence="6 7">DSM 23889</strain>
    </source>
</reference>
<keyword evidence="2 6" id="KW-0238">DNA-binding</keyword>
<dbReference type="EMBL" id="JACHBS010000001">
    <property type="protein sequence ID" value="MBB5617855.1"/>
    <property type="molecule type" value="Genomic_DNA"/>
</dbReference>
<dbReference type="Pfam" id="PF00196">
    <property type="entry name" value="GerE"/>
    <property type="match status" value="1"/>
</dbReference>
<dbReference type="PROSITE" id="PS50043">
    <property type="entry name" value="HTH_LUXR_2"/>
    <property type="match status" value="1"/>
</dbReference>
<evidence type="ECO:0000256" key="4">
    <source>
        <dbReference type="SAM" id="MobiDB-lite"/>
    </source>
</evidence>